<name>A0A068U8G9_COFCA</name>
<dbReference type="AlphaFoldDB" id="A0A068U8G9"/>
<dbReference type="SUPFAM" id="SSF54403">
    <property type="entry name" value="Cystatin/monellin"/>
    <property type="match status" value="1"/>
</dbReference>
<dbReference type="OMA" id="VHESYDY"/>
<dbReference type="GO" id="GO:0004869">
    <property type="term" value="F:cysteine-type endopeptidase inhibitor activity"/>
    <property type="evidence" value="ECO:0007669"/>
    <property type="project" value="UniProtKB-KW"/>
</dbReference>
<dbReference type="PhylomeDB" id="A0A068U8G9"/>
<dbReference type="InterPro" id="IPR046350">
    <property type="entry name" value="Cystatin_sf"/>
</dbReference>
<reference evidence="6" key="1">
    <citation type="journal article" date="2014" name="Science">
        <title>The coffee genome provides insight into the convergent evolution of caffeine biosynthesis.</title>
        <authorList>
            <person name="Denoeud F."/>
            <person name="Carretero-Paulet L."/>
            <person name="Dereeper A."/>
            <person name="Droc G."/>
            <person name="Guyot R."/>
            <person name="Pietrella M."/>
            <person name="Zheng C."/>
            <person name="Alberti A."/>
            <person name="Anthony F."/>
            <person name="Aprea G."/>
            <person name="Aury J.M."/>
            <person name="Bento P."/>
            <person name="Bernard M."/>
            <person name="Bocs S."/>
            <person name="Campa C."/>
            <person name="Cenci A."/>
            <person name="Combes M.C."/>
            <person name="Crouzillat D."/>
            <person name="Da Silva C."/>
            <person name="Daddiego L."/>
            <person name="De Bellis F."/>
            <person name="Dussert S."/>
            <person name="Garsmeur O."/>
            <person name="Gayraud T."/>
            <person name="Guignon V."/>
            <person name="Jahn K."/>
            <person name="Jamilloux V."/>
            <person name="Joet T."/>
            <person name="Labadie K."/>
            <person name="Lan T."/>
            <person name="Leclercq J."/>
            <person name="Lepelley M."/>
            <person name="Leroy T."/>
            <person name="Li L.T."/>
            <person name="Librado P."/>
            <person name="Lopez L."/>
            <person name="Munoz A."/>
            <person name="Noel B."/>
            <person name="Pallavicini A."/>
            <person name="Perrotta G."/>
            <person name="Poncet V."/>
            <person name="Pot D."/>
            <person name="Priyono X."/>
            <person name="Rigoreau M."/>
            <person name="Rouard M."/>
            <person name="Rozas J."/>
            <person name="Tranchant-Dubreuil C."/>
            <person name="VanBuren R."/>
            <person name="Zhang Q."/>
            <person name="Andrade A.C."/>
            <person name="Argout X."/>
            <person name="Bertrand B."/>
            <person name="de Kochko A."/>
            <person name="Graziosi G."/>
            <person name="Henry R.J."/>
            <person name="Jayarama X."/>
            <person name="Ming R."/>
            <person name="Nagai C."/>
            <person name="Rounsley S."/>
            <person name="Sankoff D."/>
            <person name="Giuliano G."/>
            <person name="Albert V.A."/>
            <person name="Wincker P."/>
            <person name="Lashermes P."/>
        </authorList>
    </citation>
    <scope>NUCLEOTIDE SEQUENCE [LARGE SCALE GENOMIC DNA]</scope>
    <source>
        <strain evidence="6">cv. DH200-94</strain>
    </source>
</reference>
<proteinExistence type="predicted"/>
<dbReference type="PANTHER" id="PTHR47364">
    <property type="entry name" value="CYSTEINE PROTEINASE INHIBITOR 5"/>
    <property type="match status" value="1"/>
</dbReference>
<feature type="domain" description="Cystatin" evidence="4">
    <location>
        <begin position="35"/>
        <end position="123"/>
    </location>
</feature>
<evidence type="ECO:0000256" key="1">
    <source>
        <dbReference type="ARBA" id="ARBA00022690"/>
    </source>
</evidence>
<keyword evidence="1" id="KW-0646">Protease inhibitor</keyword>
<dbReference type="Proteomes" id="UP000295252">
    <property type="component" value="Chromosome XI"/>
</dbReference>
<keyword evidence="6" id="KW-1185">Reference proteome</keyword>
<dbReference type="InParanoid" id="A0A068U8G9"/>
<gene>
    <name evidence="5" type="ORF">GSCOC_T00017904001</name>
</gene>
<dbReference type="Gene3D" id="3.10.450.10">
    <property type="match status" value="1"/>
</dbReference>
<dbReference type="PROSITE" id="PS00287">
    <property type="entry name" value="CYSTATIN"/>
    <property type="match status" value="1"/>
</dbReference>
<dbReference type="FunCoup" id="A0A068U8G9">
    <property type="interactions" value="2"/>
</dbReference>
<dbReference type="SMART" id="SM00043">
    <property type="entry name" value="CY"/>
    <property type="match status" value="1"/>
</dbReference>
<dbReference type="CDD" id="cd00042">
    <property type="entry name" value="CY"/>
    <property type="match status" value="1"/>
</dbReference>
<organism evidence="5 6">
    <name type="scientific">Coffea canephora</name>
    <name type="common">Robusta coffee</name>
    <dbReference type="NCBI Taxonomy" id="49390"/>
    <lineage>
        <taxon>Eukaryota</taxon>
        <taxon>Viridiplantae</taxon>
        <taxon>Streptophyta</taxon>
        <taxon>Embryophyta</taxon>
        <taxon>Tracheophyta</taxon>
        <taxon>Spermatophyta</taxon>
        <taxon>Magnoliopsida</taxon>
        <taxon>eudicotyledons</taxon>
        <taxon>Gunneridae</taxon>
        <taxon>Pentapetalae</taxon>
        <taxon>asterids</taxon>
        <taxon>lamiids</taxon>
        <taxon>Gentianales</taxon>
        <taxon>Rubiaceae</taxon>
        <taxon>Ixoroideae</taxon>
        <taxon>Gardenieae complex</taxon>
        <taxon>Bertiereae - Coffeeae clade</taxon>
        <taxon>Coffeeae</taxon>
        <taxon>Coffea</taxon>
    </lineage>
</organism>
<sequence>MASAFPHLLLLTTLAAICLFSDVPSAALGGRPKDALVGGWSKADPKDPEVVENGKFAIDEHNKEAGTKLEFKTVVEAQEQVVAGTNYKIVIKALDGTASNLYEAIVWVKPWLKFKKLTSFRKLP</sequence>
<dbReference type="Gramene" id="CDP04489">
    <property type="protein sequence ID" value="CDP04489"/>
    <property type="gene ID" value="GSCOC_T00017904001"/>
</dbReference>
<evidence type="ECO:0000259" key="4">
    <source>
        <dbReference type="SMART" id="SM00043"/>
    </source>
</evidence>
<dbReference type="EMBL" id="HG739096">
    <property type="protein sequence ID" value="CDP04489.1"/>
    <property type="molecule type" value="Genomic_DNA"/>
</dbReference>
<accession>A0A068U8G9</accession>
<keyword evidence="2" id="KW-0789">Thiol protease inhibitor</keyword>
<evidence type="ECO:0000256" key="3">
    <source>
        <dbReference type="SAM" id="SignalP"/>
    </source>
</evidence>
<dbReference type="GO" id="GO:0010030">
    <property type="term" value="P:positive regulation of seed germination"/>
    <property type="evidence" value="ECO:0007669"/>
    <property type="project" value="EnsemblPlants"/>
</dbReference>
<dbReference type="Pfam" id="PF16845">
    <property type="entry name" value="SQAPI"/>
    <property type="match status" value="1"/>
</dbReference>
<dbReference type="PANTHER" id="PTHR47364:SF2">
    <property type="entry name" value="CYSTEINE PROTEINASE INHIBITOR 5"/>
    <property type="match status" value="1"/>
</dbReference>
<protein>
    <recommendedName>
        <fullName evidence="4">Cystatin domain-containing protein</fullName>
    </recommendedName>
</protein>
<dbReference type="InterPro" id="IPR000010">
    <property type="entry name" value="Cystatin_dom"/>
</dbReference>
<dbReference type="GO" id="GO:0034605">
    <property type="term" value="P:cellular response to heat"/>
    <property type="evidence" value="ECO:0007669"/>
    <property type="project" value="EnsemblPlants"/>
</dbReference>
<dbReference type="OrthoDB" id="2016588at2759"/>
<keyword evidence="3" id="KW-0732">Signal</keyword>
<dbReference type="InterPro" id="IPR018073">
    <property type="entry name" value="Prot_inh_cystat_CS"/>
</dbReference>
<evidence type="ECO:0000313" key="6">
    <source>
        <dbReference type="Proteomes" id="UP000295252"/>
    </source>
</evidence>
<feature type="chain" id="PRO_5043321325" description="Cystatin domain-containing protein" evidence="3">
    <location>
        <begin position="30"/>
        <end position="124"/>
    </location>
</feature>
<evidence type="ECO:0000256" key="2">
    <source>
        <dbReference type="ARBA" id="ARBA00022704"/>
    </source>
</evidence>
<evidence type="ECO:0000313" key="5">
    <source>
        <dbReference type="EMBL" id="CDP04489.1"/>
    </source>
</evidence>
<feature type="signal peptide" evidence="3">
    <location>
        <begin position="1"/>
        <end position="29"/>
    </location>
</feature>